<proteinExistence type="predicted"/>
<name>A0AAP0QFC8_9ROSI</name>
<dbReference type="EMBL" id="JBCGBO010000007">
    <property type="protein sequence ID" value="KAK9188270.1"/>
    <property type="molecule type" value="Genomic_DNA"/>
</dbReference>
<keyword evidence="2" id="KW-1185">Reference proteome</keyword>
<organism evidence="1 2">
    <name type="scientific">Citrus x changshan-huyou</name>
    <dbReference type="NCBI Taxonomy" id="2935761"/>
    <lineage>
        <taxon>Eukaryota</taxon>
        <taxon>Viridiplantae</taxon>
        <taxon>Streptophyta</taxon>
        <taxon>Embryophyta</taxon>
        <taxon>Tracheophyta</taxon>
        <taxon>Spermatophyta</taxon>
        <taxon>Magnoliopsida</taxon>
        <taxon>eudicotyledons</taxon>
        <taxon>Gunneridae</taxon>
        <taxon>Pentapetalae</taxon>
        <taxon>rosids</taxon>
        <taxon>malvids</taxon>
        <taxon>Sapindales</taxon>
        <taxon>Rutaceae</taxon>
        <taxon>Aurantioideae</taxon>
        <taxon>Citrus</taxon>
    </lineage>
</organism>
<sequence length="50" mass="5817">MLFATSTKTIDGILFCTDNKSTDFCINLLFLLFFLKMYNTRTLVRLEAMT</sequence>
<evidence type="ECO:0000313" key="2">
    <source>
        <dbReference type="Proteomes" id="UP001428341"/>
    </source>
</evidence>
<dbReference type="Proteomes" id="UP001428341">
    <property type="component" value="Unassembled WGS sequence"/>
</dbReference>
<evidence type="ECO:0000313" key="1">
    <source>
        <dbReference type="EMBL" id="KAK9188270.1"/>
    </source>
</evidence>
<gene>
    <name evidence="1" type="ORF">WN944_019671</name>
</gene>
<protein>
    <submittedName>
        <fullName evidence="1">Uncharacterized protein</fullName>
    </submittedName>
</protein>
<comment type="caution">
    <text evidence="1">The sequence shown here is derived from an EMBL/GenBank/DDBJ whole genome shotgun (WGS) entry which is preliminary data.</text>
</comment>
<accession>A0AAP0QFC8</accession>
<reference evidence="1 2" key="1">
    <citation type="submission" date="2024-05" db="EMBL/GenBank/DDBJ databases">
        <title>Haplotype-resolved chromosome-level genome assembly of Huyou (Citrus changshanensis).</title>
        <authorList>
            <person name="Miao C."/>
            <person name="Chen W."/>
            <person name="Wu Y."/>
            <person name="Wang L."/>
            <person name="Zhao S."/>
            <person name="Grierson D."/>
            <person name="Xu C."/>
            <person name="Chen K."/>
        </authorList>
    </citation>
    <scope>NUCLEOTIDE SEQUENCE [LARGE SCALE GENOMIC DNA]</scope>
    <source>
        <strain evidence="1">01-14</strain>
        <tissue evidence="1">Leaf</tissue>
    </source>
</reference>
<dbReference type="AlphaFoldDB" id="A0AAP0QFC8"/>